<name>A0AAV7QGK8_PLEWA</name>
<protein>
    <submittedName>
        <fullName evidence="2">Uncharacterized protein</fullName>
    </submittedName>
</protein>
<accession>A0AAV7QGK8</accession>
<dbReference type="AlphaFoldDB" id="A0AAV7QGK8"/>
<evidence type="ECO:0000313" key="3">
    <source>
        <dbReference type="Proteomes" id="UP001066276"/>
    </source>
</evidence>
<dbReference type="Proteomes" id="UP001066276">
    <property type="component" value="Chromosome 6"/>
</dbReference>
<sequence length="96" mass="10811">MEKKCSREHIPLRETVTGKHSPSCNRADQLRQTIRKLHRQRQPCTHHTAAALPGNCPQNPATGSEEERSPPRPHQGGEKKGHAAHAYVRESKHLDN</sequence>
<evidence type="ECO:0000256" key="1">
    <source>
        <dbReference type="SAM" id="MobiDB-lite"/>
    </source>
</evidence>
<comment type="caution">
    <text evidence="2">The sequence shown here is derived from an EMBL/GenBank/DDBJ whole genome shotgun (WGS) entry which is preliminary data.</text>
</comment>
<organism evidence="2 3">
    <name type="scientific">Pleurodeles waltl</name>
    <name type="common">Iberian ribbed newt</name>
    <dbReference type="NCBI Taxonomy" id="8319"/>
    <lineage>
        <taxon>Eukaryota</taxon>
        <taxon>Metazoa</taxon>
        <taxon>Chordata</taxon>
        <taxon>Craniata</taxon>
        <taxon>Vertebrata</taxon>
        <taxon>Euteleostomi</taxon>
        <taxon>Amphibia</taxon>
        <taxon>Batrachia</taxon>
        <taxon>Caudata</taxon>
        <taxon>Salamandroidea</taxon>
        <taxon>Salamandridae</taxon>
        <taxon>Pleurodelinae</taxon>
        <taxon>Pleurodeles</taxon>
    </lineage>
</organism>
<feature type="region of interest" description="Disordered" evidence="1">
    <location>
        <begin position="1"/>
        <end position="96"/>
    </location>
</feature>
<proteinExistence type="predicted"/>
<evidence type="ECO:0000313" key="2">
    <source>
        <dbReference type="EMBL" id="KAJ1138422.1"/>
    </source>
</evidence>
<dbReference type="EMBL" id="JANPWB010000010">
    <property type="protein sequence ID" value="KAJ1138422.1"/>
    <property type="molecule type" value="Genomic_DNA"/>
</dbReference>
<keyword evidence="3" id="KW-1185">Reference proteome</keyword>
<feature type="compositionally biased region" description="Polar residues" evidence="1">
    <location>
        <begin position="18"/>
        <end position="32"/>
    </location>
</feature>
<feature type="compositionally biased region" description="Basic and acidic residues" evidence="1">
    <location>
        <begin position="65"/>
        <end position="96"/>
    </location>
</feature>
<reference evidence="2" key="1">
    <citation type="journal article" date="2022" name="bioRxiv">
        <title>Sequencing and chromosome-scale assembly of the giantPleurodeles waltlgenome.</title>
        <authorList>
            <person name="Brown T."/>
            <person name="Elewa A."/>
            <person name="Iarovenko S."/>
            <person name="Subramanian E."/>
            <person name="Araus A.J."/>
            <person name="Petzold A."/>
            <person name="Susuki M."/>
            <person name="Suzuki K.-i.T."/>
            <person name="Hayashi T."/>
            <person name="Toyoda A."/>
            <person name="Oliveira C."/>
            <person name="Osipova E."/>
            <person name="Leigh N.D."/>
            <person name="Simon A."/>
            <person name="Yun M.H."/>
        </authorList>
    </citation>
    <scope>NUCLEOTIDE SEQUENCE</scope>
    <source>
        <strain evidence="2">20211129_DDA</strain>
        <tissue evidence="2">Liver</tissue>
    </source>
</reference>
<gene>
    <name evidence="2" type="ORF">NDU88_004808</name>
</gene>
<feature type="compositionally biased region" description="Basic and acidic residues" evidence="1">
    <location>
        <begin position="1"/>
        <end position="12"/>
    </location>
</feature>